<reference evidence="4" key="1">
    <citation type="submission" date="2015-09" db="EMBL/GenBank/DDBJ databases">
        <title>Complete genome of Arthrobacter alpinus strain R3.8.</title>
        <authorList>
            <person name="See-Too W.S."/>
            <person name="Chan K.G."/>
        </authorList>
    </citation>
    <scope>NUCLEOTIDE SEQUENCE [LARGE SCALE GENOMIC DNA]</scope>
    <source>
        <strain evidence="4">R3.8</strain>
    </source>
</reference>
<evidence type="ECO:0000259" key="2">
    <source>
        <dbReference type="Pfam" id="PF09851"/>
    </source>
</evidence>
<evidence type="ECO:0000256" key="1">
    <source>
        <dbReference type="SAM" id="SignalP"/>
    </source>
</evidence>
<protein>
    <recommendedName>
        <fullName evidence="2">SHOCT domain-containing protein</fullName>
    </recommendedName>
</protein>
<dbReference type="AlphaFoldDB" id="A0A0M4QRF9"/>
<feature type="domain" description="SHOCT" evidence="2">
    <location>
        <begin position="74"/>
        <end position="97"/>
    </location>
</feature>
<evidence type="ECO:0000313" key="4">
    <source>
        <dbReference type="Proteomes" id="UP000062833"/>
    </source>
</evidence>
<keyword evidence="1" id="KW-0732">Signal</keyword>
<dbReference type="Pfam" id="PF09851">
    <property type="entry name" value="SHOCT"/>
    <property type="match status" value="1"/>
</dbReference>
<dbReference type="InterPro" id="IPR018649">
    <property type="entry name" value="SHOCT"/>
</dbReference>
<accession>A0A0M4QRF9</accession>
<dbReference type="Proteomes" id="UP000062833">
    <property type="component" value="Chromosome"/>
</dbReference>
<keyword evidence="4" id="KW-1185">Reference proteome</keyword>
<dbReference type="OrthoDB" id="5996503at2"/>
<name>A0A0M4QRF9_9MICC</name>
<feature type="chain" id="PRO_5005800465" description="SHOCT domain-containing protein" evidence="1">
    <location>
        <begin position="28"/>
        <end position="101"/>
    </location>
</feature>
<evidence type="ECO:0000313" key="3">
    <source>
        <dbReference type="EMBL" id="ALE93266.1"/>
    </source>
</evidence>
<organism evidence="3 4">
    <name type="scientific">Arthrobacter alpinus</name>
    <dbReference type="NCBI Taxonomy" id="656366"/>
    <lineage>
        <taxon>Bacteria</taxon>
        <taxon>Bacillati</taxon>
        <taxon>Actinomycetota</taxon>
        <taxon>Actinomycetes</taxon>
        <taxon>Micrococcales</taxon>
        <taxon>Micrococcaceae</taxon>
        <taxon>Arthrobacter</taxon>
    </lineage>
</organism>
<dbReference type="EMBL" id="CP012677">
    <property type="protein sequence ID" value="ALE93266.1"/>
    <property type="molecule type" value="Genomic_DNA"/>
</dbReference>
<gene>
    <name evidence="3" type="ORF">AOC05_14540</name>
</gene>
<feature type="signal peptide" evidence="1">
    <location>
        <begin position="1"/>
        <end position="27"/>
    </location>
</feature>
<dbReference type="PATRIC" id="fig|656366.3.peg.3132"/>
<dbReference type="KEGG" id="aaq:AOC05_14540"/>
<proteinExistence type="predicted"/>
<sequence>MVFGRRNRPSVLRTVARTSVIAGTATAASNAVNNKAANQQAAAQQLLAQQAQTPAFPVPAAAPVGAPVAVLLGKLERLAALHASGALSDAEFAAVKASITG</sequence>